<feature type="domain" description="Acyl-CoA dehydrogenase/oxidase N-terminal" evidence="3">
    <location>
        <begin position="12"/>
        <end position="124"/>
    </location>
</feature>
<gene>
    <name evidence="4" type="ORF">MU0050_004236</name>
</gene>
<evidence type="ECO:0000313" key="4">
    <source>
        <dbReference type="EMBL" id="CAJ1586370.1"/>
    </source>
</evidence>
<evidence type="ECO:0000313" key="5">
    <source>
        <dbReference type="Proteomes" id="UP001190466"/>
    </source>
</evidence>
<dbReference type="InterPro" id="IPR009100">
    <property type="entry name" value="AcylCoA_DH/oxidase_NM_dom_sf"/>
</dbReference>
<dbReference type="PANTHER" id="PTHR43292">
    <property type="entry name" value="ACYL-COA DEHYDROGENASE"/>
    <property type="match status" value="1"/>
</dbReference>
<protein>
    <submittedName>
        <fullName evidence="4">Acyl-CoA dehydrogenase family protein</fullName>
    </submittedName>
</protein>
<keyword evidence="1" id="KW-0560">Oxidoreductase</keyword>
<dbReference type="Gene3D" id="1.10.540.10">
    <property type="entry name" value="Acyl-CoA dehydrogenase/oxidase, N-terminal domain"/>
    <property type="match status" value="1"/>
</dbReference>
<organism evidence="4 5">
    <name type="scientific">[Mycobacterium] wendilense</name>
    <dbReference type="NCBI Taxonomy" id="3064284"/>
    <lineage>
        <taxon>Bacteria</taxon>
        <taxon>Bacillati</taxon>
        <taxon>Actinomycetota</taxon>
        <taxon>Actinomycetes</taxon>
        <taxon>Mycobacteriales</taxon>
        <taxon>Mycobacteriaceae</taxon>
        <taxon>Mycolicibacter</taxon>
    </lineage>
</organism>
<proteinExistence type="predicted"/>
<accession>A0ABN9PB00</accession>
<evidence type="ECO:0000259" key="2">
    <source>
        <dbReference type="Pfam" id="PF02770"/>
    </source>
</evidence>
<dbReference type="InterPro" id="IPR006089">
    <property type="entry name" value="Acyl-CoA_DH_CS"/>
</dbReference>
<dbReference type="InterPro" id="IPR013786">
    <property type="entry name" value="AcylCoA_DH/ox_N"/>
</dbReference>
<dbReference type="Pfam" id="PF02770">
    <property type="entry name" value="Acyl-CoA_dh_M"/>
    <property type="match status" value="1"/>
</dbReference>
<dbReference type="Gene3D" id="1.20.140.10">
    <property type="entry name" value="Butyryl-CoA Dehydrogenase, subunit A, domain 3"/>
    <property type="match status" value="1"/>
</dbReference>
<dbReference type="Proteomes" id="UP001190466">
    <property type="component" value="Chromosome"/>
</dbReference>
<keyword evidence="5" id="KW-1185">Reference proteome</keyword>
<dbReference type="EMBL" id="OY726395">
    <property type="protein sequence ID" value="CAJ1586370.1"/>
    <property type="molecule type" value="Genomic_DNA"/>
</dbReference>
<reference evidence="4 5" key="1">
    <citation type="submission" date="2023-08" db="EMBL/GenBank/DDBJ databases">
        <authorList>
            <person name="Folkvardsen B D."/>
            <person name="Norman A."/>
        </authorList>
    </citation>
    <scope>NUCLEOTIDE SEQUENCE [LARGE SCALE GENOMIC DNA]</scope>
    <source>
        <strain evidence="4 5">Mu0050</strain>
    </source>
</reference>
<name>A0ABN9PB00_9MYCO</name>
<evidence type="ECO:0000256" key="1">
    <source>
        <dbReference type="ARBA" id="ARBA00023002"/>
    </source>
</evidence>
<dbReference type="RefSeq" id="WP_316512372.1">
    <property type="nucleotide sequence ID" value="NZ_OY726395.1"/>
</dbReference>
<evidence type="ECO:0000259" key="3">
    <source>
        <dbReference type="Pfam" id="PF02771"/>
    </source>
</evidence>
<dbReference type="InterPro" id="IPR052161">
    <property type="entry name" value="Mycobact_Acyl-CoA_DH"/>
</dbReference>
<dbReference type="Gene3D" id="2.40.110.10">
    <property type="entry name" value="Butyryl-CoA Dehydrogenase, subunit A, domain 2"/>
    <property type="match status" value="1"/>
</dbReference>
<dbReference type="PANTHER" id="PTHR43292:SF4">
    <property type="entry name" value="ACYL-COA DEHYDROGENASE FADE34"/>
    <property type="match status" value="1"/>
</dbReference>
<dbReference type="InterPro" id="IPR006091">
    <property type="entry name" value="Acyl-CoA_Oxase/DH_mid-dom"/>
</dbReference>
<sequence>MSSFDALCANEPELAALRASIRDFLAADRAEFGWAPAVDTWLSRWDEAFSARLGDAGYLGLTIPVDYGGRGLGHLHRYVVTEELLVAGAPVAAHWIADRQVAPGLMAYGNEEQRRRILPRIAAGRFFSAIGMSEPQSGSDLAAAATRATRTDGGWILNGRKVWTSGAHLAHQVVVLARTSPADPDRRHAGFSQFLVPTDSAGVHIDPIVSMDGEHHFNETIFTDVFVPDADVLGEIGNGWHQVTAELSFERSGPERVLSTVTVILAAIRALAGTDEGPDPATIGDLVARLVSLRQLSVSVARALTAGESAANQAALVKDLGTRFEQDSVALVADLLDYVDPGSAEYERLHRMLDVARVHAPMVTLRGGTNEVLRGVVARGMGLR</sequence>
<dbReference type="SUPFAM" id="SSF56645">
    <property type="entry name" value="Acyl-CoA dehydrogenase NM domain-like"/>
    <property type="match status" value="1"/>
</dbReference>
<dbReference type="PROSITE" id="PS00072">
    <property type="entry name" value="ACYL_COA_DH_1"/>
    <property type="match status" value="1"/>
</dbReference>
<dbReference type="Pfam" id="PF02771">
    <property type="entry name" value="Acyl-CoA_dh_N"/>
    <property type="match status" value="1"/>
</dbReference>
<feature type="domain" description="Acyl-CoA oxidase/dehydrogenase middle" evidence="2">
    <location>
        <begin position="129"/>
        <end position="225"/>
    </location>
</feature>
<dbReference type="InterPro" id="IPR046373">
    <property type="entry name" value="Acyl-CoA_Oxase/DH_mid-dom_sf"/>
</dbReference>
<dbReference type="InterPro" id="IPR037069">
    <property type="entry name" value="AcylCoA_DH/ox_N_sf"/>
</dbReference>